<dbReference type="InterPro" id="IPR012337">
    <property type="entry name" value="RNaseH-like_sf"/>
</dbReference>
<name>A0A2I4G7T6_JUGRE</name>
<dbReference type="PANTHER" id="PTHR35046">
    <property type="entry name" value="ZINC KNUCKLE (CCHC-TYPE) FAMILY PROTEIN"/>
    <property type="match status" value="1"/>
</dbReference>
<dbReference type="InterPro" id="IPR000953">
    <property type="entry name" value="Chromo/chromo_shadow_dom"/>
</dbReference>
<dbReference type="SUPFAM" id="SSF54160">
    <property type="entry name" value="Chromo domain-like"/>
    <property type="match status" value="1"/>
</dbReference>
<dbReference type="GO" id="GO:0015074">
    <property type="term" value="P:DNA integration"/>
    <property type="evidence" value="ECO:0007669"/>
    <property type="project" value="InterPro"/>
</dbReference>
<dbReference type="Gramene" id="Jr07_17790_p1">
    <property type="protein sequence ID" value="cds.Jr07_17790_p1"/>
    <property type="gene ID" value="Jr07_17790"/>
</dbReference>
<dbReference type="OrthoDB" id="1938712at2759"/>
<evidence type="ECO:0000313" key="2">
    <source>
        <dbReference type="RefSeq" id="XP_018839954.1"/>
    </source>
</evidence>
<accession>A0A2I4G7T6</accession>
<dbReference type="AlphaFoldDB" id="A0A2I4G7T6"/>
<dbReference type="Gene3D" id="2.40.50.40">
    <property type="match status" value="1"/>
</dbReference>
<protein>
    <submittedName>
        <fullName evidence="2">Uncharacterized protein LOC109005458</fullName>
    </submittedName>
</protein>
<proteinExistence type="predicted"/>
<dbReference type="GO" id="GO:0003676">
    <property type="term" value="F:nucleic acid binding"/>
    <property type="evidence" value="ECO:0007669"/>
    <property type="project" value="InterPro"/>
</dbReference>
<dbReference type="InterPro" id="IPR001584">
    <property type="entry name" value="Integrase_cat-core"/>
</dbReference>
<organism evidence="1 2">
    <name type="scientific">Juglans regia</name>
    <name type="common">English walnut</name>
    <dbReference type="NCBI Taxonomy" id="51240"/>
    <lineage>
        <taxon>Eukaryota</taxon>
        <taxon>Viridiplantae</taxon>
        <taxon>Streptophyta</taxon>
        <taxon>Embryophyta</taxon>
        <taxon>Tracheophyta</taxon>
        <taxon>Spermatophyta</taxon>
        <taxon>Magnoliopsida</taxon>
        <taxon>eudicotyledons</taxon>
        <taxon>Gunneridae</taxon>
        <taxon>Pentapetalae</taxon>
        <taxon>rosids</taxon>
        <taxon>fabids</taxon>
        <taxon>Fagales</taxon>
        <taxon>Juglandaceae</taxon>
        <taxon>Juglans</taxon>
    </lineage>
</organism>
<dbReference type="PANTHER" id="PTHR35046:SF18">
    <property type="entry name" value="RNA-DIRECTED DNA POLYMERASE"/>
    <property type="match status" value="1"/>
</dbReference>
<evidence type="ECO:0000313" key="1">
    <source>
        <dbReference type="Proteomes" id="UP000235220"/>
    </source>
</evidence>
<dbReference type="SUPFAM" id="SSF53098">
    <property type="entry name" value="Ribonuclease H-like"/>
    <property type="match status" value="1"/>
</dbReference>
<dbReference type="InterPro" id="IPR023780">
    <property type="entry name" value="Chromo_domain"/>
</dbReference>
<sequence>MKTEIKKFIKEYEVCQRNKVENVHPAGLLHPLKVPQVVWTDISMGFVVGLPMSEGYSVVMVIVDRLSKYVHFLPLKHPFTTVKVASVFLDHVFKLHGMPKSIISDRGSTFLSSFWKEFFKLQGVNLLAYSSAYHPQSDGQTEAVNKCLEQFLRFFSVYGVPPTPLRDYVPGLSSNHVVEELLKSHEHILDILKTNMLLAQKRMKFQYDKQHTERTFAVRDWVAYCLELPPQSQLHLVFHVSCLKKKVGQHISPLTTLPPVNVQGEIAPEPQNILQHLSRKVNNRAMVEVLVQWVGTDADQATWEPYWQLRHFPHLVGKVL</sequence>
<dbReference type="PROSITE" id="PS50013">
    <property type="entry name" value="CHROMO_2"/>
    <property type="match status" value="1"/>
</dbReference>
<dbReference type="InterPro" id="IPR036397">
    <property type="entry name" value="RNaseH_sf"/>
</dbReference>
<dbReference type="InterPro" id="IPR016197">
    <property type="entry name" value="Chromo-like_dom_sf"/>
</dbReference>
<gene>
    <name evidence="2" type="primary">LOC109005458</name>
</gene>
<keyword evidence="1" id="KW-1185">Reference proteome</keyword>
<dbReference type="Proteomes" id="UP000235220">
    <property type="component" value="Chromosome 7"/>
</dbReference>
<dbReference type="STRING" id="51240.A0A2I4G7T6"/>
<reference evidence="2" key="1">
    <citation type="submission" date="2025-08" db="UniProtKB">
        <authorList>
            <consortium name="RefSeq"/>
        </authorList>
    </citation>
    <scope>IDENTIFICATION</scope>
    <source>
        <tissue evidence="2">Leaves</tissue>
    </source>
</reference>
<dbReference type="PROSITE" id="PS50994">
    <property type="entry name" value="INTEGRASE"/>
    <property type="match status" value="1"/>
</dbReference>
<dbReference type="KEGG" id="jre:109005458"/>
<dbReference type="GeneID" id="109005458"/>
<dbReference type="CDD" id="cd00024">
    <property type="entry name" value="CD_CSD"/>
    <property type="match status" value="1"/>
</dbReference>
<dbReference type="Gene3D" id="3.30.420.10">
    <property type="entry name" value="Ribonuclease H-like superfamily/Ribonuclease H"/>
    <property type="match status" value="1"/>
</dbReference>
<dbReference type="RefSeq" id="XP_018839954.1">
    <property type="nucleotide sequence ID" value="XM_018984409.1"/>
</dbReference>
<dbReference type="Pfam" id="PF00385">
    <property type="entry name" value="Chromo"/>
    <property type="match status" value="1"/>
</dbReference>